<keyword evidence="4" id="KW-0539">Nucleus</keyword>
<sequence>CTTPNNGSSAADLIGCRIKVWWPMDKQFYDVVKSFDTQKKKHVILYDDGDVEVLRLERERWELIDNGQKSEKRSGSSKGFRPKGRSSGQRNKLIGVSEKDKKLEVKSPSSQVRGKRTPRKSPKQRQKDLLKSDSSMESGESPDVPHPESTTKPMVNDSDSEELKEDEDDSENTQSDNVGGSPLRADASDNEAASSSGEKQLDEAKEESDRETDEADNNDSCQPAALDNPEKKTPASDSLDAEVSDDELLSTWKRRTGKK</sequence>
<evidence type="ECO:0000256" key="4">
    <source>
        <dbReference type="ARBA" id="ARBA00023242"/>
    </source>
</evidence>
<evidence type="ECO:0000313" key="6">
    <source>
        <dbReference type="EMBL" id="KAL0284120.1"/>
    </source>
</evidence>
<organism evidence="6">
    <name type="scientific">Sesamum radiatum</name>
    <name type="common">Black benniseed</name>
    <dbReference type="NCBI Taxonomy" id="300843"/>
    <lineage>
        <taxon>Eukaryota</taxon>
        <taxon>Viridiplantae</taxon>
        <taxon>Streptophyta</taxon>
        <taxon>Embryophyta</taxon>
        <taxon>Tracheophyta</taxon>
        <taxon>Spermatophyta</taxon>
        <taxon>Magnoliopsida</taxon>
        <taxon>eudicotyledons</taxon>
        <taxon>Gunneridae</taxon>
        <taxon>Pentapetalae</taxon>
        <taxon>asterids</taxon>
        <taxon>lamiids</taxon>
        <taxon>Lamiales</taxon>
        <taxon>Pedaliaceae</taxon>
        <taxon>Sesamum</taxon>
    </lineage>
</organism>
<dbReference type="Gene3D" id="2.30.30.140">
    <property type="match status" value="1"/>
</dbReference>
<accession>A0AAW2IQ26</accession>
<proteinExistence type="predicted"/>
<feature type="compositionally biased region" description="Acidic residues" evidence="5">
    <location>
        <begin position="158"/>
        <end position="171"/>
    </location>
</feature>
<feature type="non-terminal residue" evidence="6">
    <location>
        <position position="1"/>
    </location>
</feature>
<dbReference type="GO" id="GO:0007064">
    <property type="term" value="P:mitotic sister chromatid cohesion"/>
    <property type="evidence" value="ECO:0007669"/>
    <property type="project" value="InterPro"/>
</dbReference>
<protein>
    <submittedName>
        <fullName evidence="6">Uncharacterized protein</fullName>
    </submittedName>
</protein>
<gene>
    <name evidence="6" type="ORF">Sradi_7208700</name>
</gene>
<comment type="caution">
    <text evidence="6">The sequence shown here is derived from an EMBL/GenBank/DDBJ whole genome shotgun (WGS) entry which is preliminary data.</text>
</comment>
<reference evidence="6" key="2">
    <citation type="journal article" date="2024" name="Plant">
        <title>Genomic evolution and insights into agronomic trait innovations of Sesamum species.</title>
        <authorList>
            <person name="Miao H."/>
            <person name="Wang L."/>
            <person name="Qu L."/>
            <person name="Liu H."/>
            <person name="Sun Y."/>
            <person name="Le M."/>
            <person name="Wang Q."/>
            <person name="Wei S."/>
            <person name="Zheng Y."/>
            <person name="Lin W."/>
            <person name="Duan Y."/>
            <person name="Cao H."/>
            <person name="Xiong S."/>
            <person name="Wang X."/>
            <person name="Wei L."/>
            <person name="Li C."/>
            <person name="Ma Q."/>
            <person name="Ju M."/>
            <person name="Zhao R."/>
            <person name="Li G."/>
            <person name="Mu C."/>
            <person name="Tian Q."/>
            <person name="Mei H."/>
            <person name="Zhang T."/>
            <person name="Gao T."/>
            <person name="Zhang H."/>
        </authorList>
    </citation>
    <scope>NUCLEOTIDE SEQUENCE</scope>
    <source>
        <strain evidence="6">G02</strain>
    </source>
</reference>
<dbReference type="GO" id="GO:0005634">
    <property type="term" value="C:nucleus"/>
    <property type="evidence" value="ECO:0007669"/>
    <property type="project" value="UniProtKB-SubCell"/>
</dbReference>
<reference evidence="6" key="1">
    <citation type="submission" date="2020-06" db="EMBL/GenBank/DDBJ databases">
        <authorList>
            <person name="Li T."/>
            <person name="Hu X."/>
            <person name="Zhang T."/>
            <person name="Song X."/>
            <person name="Zhang H."/>
            <person name="Dai N."/>
            <person name="Sheng W."/>
            <person name="Hou X."/>
            <person name="Wei L."/>
        </authorList>
    </citation>
    <scope>NUCLEOTIDE SEQUENCE</scope>
    <source>
        <strain evidence="6">G02</strain>
        <tissue evidence="6">Leaf</tissue>
    </source>
</reference>
<dbReference type="CDD" id="cd20404">
    <property type="entry name" value="Tudor_Agenet_AtEML-like"/>
    <property type="match status" value="1"/>
</dbReference>
<keyword evidence="3" id="KW-0234">DNA repair</keyword>
<name>A0AAW2IQ26_SESRA</name>
<dbReference type="GO" id="GO:0000785">
    <property type="term" value="C:chromatin"/>
    <property type="evidence" value="ECO:0007669"/>
    <property type="project" value="TreeGrafter"/>
</dbReference>
<feature type="compositionally biased region" description="Basic residues" evidence="5">
    <location>
        <begin position="113"/>
        <end position="124"/>
    </location>
</feature>
<evidence type="ECO:0000256" key="3">
    <source>
        <dbReference type="ARBA" id="ARBA00023204"/>
    </source>
</evidence>
<dbReference type="PANTHER" id="PTHR12663">
    <property type="entry name" value="ANDROGEN INDUCED INHIBITOR OF PROLIFERATION AS3 / PDS5-RELATED"/>
    <property type="match status" value="1"/>
</dbReference>
<evidence type="ECO:0000256" key="2">
    <source>
        <dbReference type="ARBA" id="ARBA00022763"/>
    </source>
</evidence>
<dbReference type="InterPro" id="IPR039776">
    <property type="entry name" value="Pds5"/>
</dbReference>
<comment type="subcellular location">
    <subcellularLocation>
        <location evidence="1">Nucleus</location>
    </subcellularLocation>
</comment>
<evidence type="ECO:0000256" key="1">
    <source>
        <dbReference type="ARBA" id="ARBA00004123"/>
    </source>
</evidence>
<feature type="compositionally biased region" description="Acidic residues" evidence="5">
    <location>
        <begin position="239"/>
        <end position="248"/>
    </location>
</feature>
<dbReference type="AlphaFoldDB" id="A0AAW2IQ26"/>
<keyword evidence="2" id="KW-0227">DNA damage</keyword>
<dbReference type="GO" id="GO:0006281">
    <property type="term" value="P:DNA repair"/>
    <property type="evidence" value="ECO:0007669"/>
    <property type="project" value="UniProtKB-KW"/>
</dbReference>
<feature type="compositionally biased region" description="Acidic residues" evidence="5">
    <location>
        <begin position="204"/>
        <end position="217"/>
    </location>
</feature>
<dbReference type="PANTHER" id="PTHR12663:SF68">
    <property type="entry name" value="TUDOR DOMAIN-CONTAINING PROTEIN"/>
    <property type="match status" value="1"/>
</dbReference>
<dbReference type="EMBL" id="JACGWJ010001183">
    <property type="protein sequence ID" value="KAL0284120.1"/>
    <property type="molecule type" value="Genomic_DNA"/>
</dbReference>
<evidence type="ECO:0000256" key="5">
    <source>
        <dbReference type="SAM" id="MobiDB-lite"/>
    </source>
</evidence>
<feature type="region of interest" description="Disordered" evidence="5">
    <location>
        <begin position="66"/>
        <end position="259"/>
    </location>
</feature>